<name>A0A392U8S1_9FABA</name>
<dbReference type="EMBL" id="LXQA010742953">
    <property type="protein sequence ID" value="MCI68786.1"/>
    <property type="molecule type" value="Genomic_DNA"/>
</dbReference>
<dbReference type="Pfam" id="PF14223">
    <property type="entry name" value="Retrotran_gag_2"/>
    <property type="match status" value="1"/>
</dbReference>
<organism evidence="1 2">
    <name type="scientific">Trifolium medium</name>
    <dbReference type="NCBI Taxonomy" id="97028"/>
    <lineage>
        <taxon>Eukaryota</taxon>
        <taxon>Viridiplantae</taxon>
        <taxon>Streptophyta</taxon>
        <taxon>Embryophyta</taxon>
        <taxon>Tracheophyta</taxon>
        <taxon>Spermatophyta</taxon>
        <taxon>Magnoliopsida</taxon>
        <taxon>eudicotyledons</taxon>
        <taxon>Gunneridae</taxon>
        <taxon>Pentapetalae</taxon>
        <taxon>rosids</taxon>
        <taxon>fabids</taxon>
        <taxon>Fabales</taxon>
        <taxon>Fabaceae</taxon>
        <taxon>Papilionoideae</taxon>
        <taxon>50 kb inversion clade</taxon>
        <taxon>NPAAA clade</taxon>
        <taxon>Hologalegina</taxon>
        <taxon>IRL clade</taxon>
        <taxon>Trifolieae</taxon>
        <taxon>Trifolium</taxon>
    </lineage>
</organism>
<sequence length="82" mass="9314">PALAANANAEARNTHSDLKKKDCKALYAIQAVVDTTNFDRIYDAETAKEAWDILVKYRDGGEKVKAVKLQSLRRQYELLQME</sequence>
<evidence type="ECO:0000313" key="2">
    <source>
        <dbReference type="Proteomes" id="UP000265520"/>
    </source>
</evidence>
<reference evidence="1 2" key="1">
    <citation type="journal article" date="2018" name="Front. Plant Sci.">
        <title>Red Clover (Trifolium pratense) and Zigzag Clover (T. medium) - A Picture of Genomic Similarities and Differences.</title>
        <authorList>
            <person name="Dluhosova J."/>
            <person name="Istvanek J."/>
            <person name="Nedelnik J."/>
            <person name="Repkova J."/>
        </authorList>
    </citation>
    <scope>NUCLEOTIDE SEQUENCE [LARGE SCALE GENOMIC DNA]</scope>
    <source>
        <strain evidence="2">cv. 10/8</strain>
        <tissue evidence="1">Leaf</tissue>
    </source>
</reference>
<dbReference type="Proteomes" id="UP000265520">
    <property type="component" value="Unassembled WGS sequence"/>
</dbReference>
<keyword evidence="2" id="KW-1185">Reference proteome</keyword>
<dbReference type="AlphaFoldDB" id="A0A392U8S1"/>
<proteinExistence type="predicted"/>
<evidence type="ECO:0000313" key="1">
    <source>
        <dbReference type="EMBL" id="MCI68786.1"/>
    </source>
</evidence>
<feature type="non-terminal residue" evidence="1">
    <location>
        <position position="82"/>
    </location>
</feature>
<protein>
    <submittedName>
        <fullName evidence="1">F-box protein</fullName>
    </submittedName>
</protein>
<feature type="non-terminal residue" evidence="1">
    <location>
        <position position="1"/>
    </location>
</feature>
<accession>A0A392U8S1</accession>
<comment type="caution">
    <text evidence="1">The sequence shown here is derived from an EMBL/GenBank/DDBJ whole genome shotgun (WGS) entry which is preliminary data.</text>
</comment>